<keyword evidence="1" id="KW-0812">Transmembrane</keyword>
<name>A0AAD7LG46_QUISA</name>
<dbReference type="Proteomes" id="UP001163823">
    <property type="component" value="Chromosome 9"/>
</dbReference>
<evidence type="ECO:0000256" key="1">
    <source>
        <dbReference type="SAM" id="Phobius"/>
    </source>
</evidence>
<accession>A0AAD7LG46</accession>
<evidence type="ECO:0000313" key="3">
    <source>
        <dbReference type="Proteomes" id="UP001163823"/>
    </source>
</evidence>
<reference evidence="2" key="1">
    <citation type="journal article" date="2023" name="Science">
        <title>Elucidation of the pathway for biosynthesis of saponin adjuvants from the soapbark tree.</title>
        <authorList>
            <person name="Reed J."/>
            <person name="Orme A."/>
            <person name="El-Demerdash A."/>
            <person name="Owen C."/>
            <person name="Martin L.B.B."/>
            <person name="Misra R.C."/>
            <person name="Kikuchi S."/>
            <person name="Rejzek M."/>
            <person name="Martin A.C."/>
            <person name="Harkess A."/>
            <person name="Leebens-Mack J."/>
            <person name="Louveau T."/>
            <person name="Stephenson M.J."/>
            <person name="Osbourn A."/>
        </authorList>
    </citation>
    <scope>NUCLEOTIDE SEQUENCE</scope>
    <source>
        <strain evidence="2">S10</strain>
    </source>
</reference>
<sequence length="80" mass="9346">MFLSMDVGRYFVKSRKTRCGISQKVVSEPRLVHEQEVLVDGVYCYCLSIHYCSCIWLLFRYTVFIHKGYCLVGMEPQVSV</sequence>
<keyword evidence="1" id="KW-1133">Transmembrane helix</keyword>
<dbReference type="EMBL" id="JARAOO010000009">
    <property type="protein sequence ID" value="KAJ7957248.1"/>
    <property type="molecule type" value="Genomic_DNA"/>
</dbReference>
<keyword evidence="3" id="KW-1185">Reference proteome</keyword>
<gene>
    <name evidence="2" type="ORF">O6P43_023572</name>
</gene>
<keyword evidence="1" id="KW-0472">Membrane</keyword>
<dbReference type="AlphaFoldDB" id="A0AAD7LG46"/>
<organism evidence="2 3">
    <name type="scientific">Quillaja saponaria</name>
    <name type="common">Soap bark tree</name>
    <dbReference type="NCBI Taxonomy" id="32244"/>
    <lineage>
        <taxon>Eukaryota</taxon>
        <taxon>Viridiplantae</taxon>
        <taxon>Streptophyta</taxon>
        <taxon>Embryophyta</taxon>
        <taxon>Tracheophyta</taxon>
        <taxon>Spermatophyta</taxon>
        <taxon>Magnoliopsida</taxon>
        <taxon>eudicotyledons</taxon>
        <taxon>Gunneridae</taxon>
        <taxon>Pentapetalae</taxon>
        <taxon>rosids</taxon>
        <taxon>fabids</taxon>
        <taxon>Fabales</taxon>
        <taxon>Quillajaceae</taxon>
        <taxon>Quillaja</taxon>
    </lineage>
</organism>
<dbReference type="KEGG" id="qsa:O6P43_023572"/>
<feature type="transmembrane region" description="Helical" evidence="1">
    <location>
        <begin position="37"/>
        <end position="59"/>
    </location>
</feature>
<proteinExistence type="predicted"/>
<protein>
    <submittedName>
        <fullName evidence="2">Uncharacterized protein</fullName>
    </submittedName>
</protein>
<comment type="caution">
    <text evidence="2">The sequence shown here is derived from an EMBL/GenBank/DDBJ whole genome shotgun (WGS) entry which is preliminary data.</text>
</comment>
<evidence type="ECO:0000313" key="2">
    <source>
        <dbReference type="EMBL" id="KAJ7957248.1"/>
    </source>
</evidence>